<evidence type="ECO:0000256" key="1">
    <source>
        <dbReference type="SAM" id="MobiDB-lite"/>
    </source>
</evidence>
<dbReference type="Proteomes" id="UP001457282">
    <property type="component" value="Unassembled WGS sequence"/>
</dbReference>
<accession>A0AAW1WPA9</accession>
<feature type="compositionally biased region" description="Polar residues" evidence="1">
    <location>
        <begin position="102"/>
        <end position="112"/>
    </location>
</feature>
<dbReference type="EMBL" id="JBEDUW010000005">
    <property type="protein sequence ID" value="KAK9926127.1"/>
    <property type="molecule type" value="Genomic_DNA"/>
</dbReference>
<dbReference type="PANTHER" id="PTHR33673">
    <property type="entry name" value="SUPPRESSOR SRP40-LIKE PROTEIN"/>
    <property type="match status" value="1"/>
</dbReference>
<proteinExistence type="predicted"/>
<feature type="region of interest" description="Disordered" evidence="1">
    <location>
        <begin position="1"/>
        <end position="163"/>
    </location>
</feature>
<keyword evidence="3" id="KW-1185">Reference proteome</keyword>
<name>A0AAW1WPA9_RUBAR</name>
<evidence type="ECO:0000313" key="2">
    <source>
        <dbReference type="EMBL" id="KAK9926127.1"/>
    </source>
</evidence>
<feature type="compositionally biased region" description="Polar residues" evidence="1">
    <location>
        <begin position="388"/>
        <end position="402"/>
    </location>
</feature>
<feature type="compositionally biased region" description="Low complexity" evidence="1">
    <location>
        <begin position="10"/>
        <end position="21"/>
    </location>
</feature>
<dbReference type="AlphaFoldDB" id="A0AAW1WPA9"/>
<protein>
    <submittedName>
        <fullName evidence="2">Uncharacterized protein</fullName>
    </submittedName>
</protein>
<organism evidence="2 3">
    <name type="scientific">Rubus argutus</name>
    <name type="common">Southern blackberry</name>
    <dbReference type="NCBI Taxonomy" id="59490"/>
    <lineage>
        <taxon>Eukaryota</taxon>
        <taxon>Viridiplantae</taxon>
        <taxon>Streptophyta</taxon>
        <taxon>Embryophyta</taxon>
        <taxon>Tracheophyta</taxon>
        <taxon>Spermatophyta</taxon>
        <taxon>Magnoliopsida</taxon>
        <taxon>eudicotyledons</taxon>
        <taxon>Gunneridae</taxon>
        <taxon>Pentapetalae</taxon>
        <taxon>rosids</taxon>
        <taxon>fabids</taxon>
        <taxon>Rosales</taxon>
        <taxon>Rosaceae</taxon>
        <taxon>Rosoideae</taxon>
        <taxon>Rosoideae incertae sedis</taxon>
        <taxon>Rubus</taxon>
    </lineage>
</organism>
<feature type="region of interest" description="Disordered" evidence="1">
    <location>
        <begin position="275"/>
        <end position="315"/>
    </location>
</feature>
<feature type="compositionally biased region" description="Polar residues" evidence="1">
    <location>
        <begin position="122"/>
        <end position="131"/>
    </location>
</feature>
<feature type="compositionally biased region" description="Polar residues" evidence="1">
    <location>
        <begin position="138"/>
        <end position="147"/>
    </location>
</feature>
<feature type="compositionally biased region" description="Polar residues" evidence="1">
    <location>
        <begin position="48"/>
        <end position="76"/>
    </location>
</feature>
<dbReference type="PANTHER" id="PTHR33673:SF38">
    <property type="entry name" value="CHROMODOMAIN-HELICASE-DNA-BINDING PROTEIN 7-LIKE"/>
    <property type="match status" value="1"/>
</dbReference>
<gene>
    <name evidence="2" type="ORF">M0R45_023373</name>
</gene>
<reference evidence="2 3" key="1">
    <citation type="journal article" date="2023" name="G3 (Bethesda)">
        <title>A chromosome-length genome assembly and annotation of blackberry (Rubus argutus, cv. 'Hillquist').</title>
        <authorList>
            <person name="Bruna T."/>
            <person name="Aryal R."/>
            <person name="Dudchenko O."/>
            <person name="Sargent D.J."/>
            <person name="Mead D."/>
            <person name="Buti M."/>
            <person name="Cavallini A."/>
            <person name="Hytonen T."/>
            <person name="Andres J."/>
            <person name="Pham M."/>
            <person name="Weisz D."/>
            <person name="Mascagni F."/>
            <person name="Usai G."/>
            <person name="Natali L."/>
            <person name="Bassil N."/>
            <person name="Fernandez G.E."/>
            <person name="Lomsadze A."/>
            <person name="Armour M."/>
            <person name="Olukolu B."/>
            <person name="Poorten T."/>
            <person name="Britton C."/>
            <person name="Davik J."/>
            <person name="Ashrafi H."/>
            <person name="Aiden E.L."/>
            <person name="Borodovsky M."/>
            <person name="Worthington M."/>
        </authorList>
    </citation>
    <scope>NUCLEOTIDE SEQUENCE [LARGE SCALE GENOMIC DNA]</scope>
    <source>
        <strain evidence="2">PI 553951</strain>
    </source>
</reference>
<comment type="caution">
    <text evidence="2">The sequence shown here is derived from an EMBL/GenBank/DDBJ whole genome shotgun (WGS) entry which is preliminary data.</text>
</comment>
<sequence>MESTNERTTPSPSSSPLSSSSDYLQATPESTAALRKHDEDKGIGNSDPRLNQTLTAGDNAYTGTDLSPKTLASTSGPLEVDVGNGLGTLENGYGRDLRSHQGHATAQSPTGSTDEDFVLGSTPRTEQSSGHSGELSLGNDSATQLPPTQVMERPGDPSSSSYRIPDYVFARKPSTAPMEWSTASNESLFSIQMGNMSFTREQFAWLGKSGELGLPGELNMSGMSGPFIDFSSNQPPDKQVEICQNGGNLDEGPNPRVTEAKAVETMREVIRECAENDNKASQSSQGELTHIKGSPSSSADNHSKGSPLPHVQNHKVSPSLADNKFYNSSCLSHASDGSTKSFAFPILAGNEDRSGSLRVDGLGKQKQHSPPGPPQPRSQRESRPQTPKESSTPNAASQTPKSALTAVKHRWLSCFTCCPFCN</sequence>
<evidence type="ECO:0000313" key="3">
    <source>
        <dbReference type="Proteomes" id="UP001457282"/>
    </source>
</evidence>
<feature type="region of interest" description="Disordered" evidence="1">
    <location>
        <begin position="351"/>
        <end position="402"/>
    </location>
</feature>